<reference evidence="1 2" key="1">
    <citation type="submission" date="2018-06" db="EMBL/GenBank/DDBJ databases">
        <title>Carbapenemase-producing Enterobacteriaceae present in wastewater treatment plant effluent and nearby surface waters in the US.</title>
        <authorList>
            <person name="Mathys D.A."/>
            <person name="Mollenkopf D.F."/>
            <person name="Feicht S.M."/>
            <person name="Adams R.J."/>
            <person name="Albers A.L."/>
            <person name="Stuever D.M."/>
            <person name="Daniels J.B."/>
            <person name="Wittum T.E."/>
        </authorList>
    </citation>
    <scope>NUCLEOTIDE SEQUENCE [LARGE SCALE GENOMIC DNA]</scope>
    <source>
        <strain evidence="1 2">GEO_47_Down_B</strain>
    </source>
</reference>
<comment type="caution">
    <text evidence="1">The sequence shown here is derived from an EMBL/GenBank/DDBJ whole genome shotgun (WGS) entry which is preliminary data.</text>
</comment>
<accession>A0A443VHB8</accession>
<name>A0A443VHB8_RAOPL</name>
<dbReference type="Proteomes" id="UP000288843">
    <property type="component" value="Unassembled WGS sequence"/>
</dbReference>
<sequence>MKQITTFKELKKWRKVTGMIFVLALLIFCMATLLASDDPVVAVRSLLFIVFLTIIARRLLP</sequence>
<gene>
    <name evidence="1" type="ORF">DN603_23160</name>
</gene>
<dbReference type="EMBL" id="QKOX01000030">
    <property type="protein sequence ID" value="RWT18739.1"/>
    <property type="molecule type" value="Genomic_DNA"/>
</dbReference>
<proteinExistence type="predicted"/>
<evidence type="ECO:0000313" key="1">
    <source>
        <dbReference type="EMBL" id="RWT18739.1"/>
    </source>
</evidence>
<organism evidence="1 2">
    <name type="scientific">Raoultella planticola</name>
    <name type="common">Klebsiella planticola</name>
    <dbReference type="NCBI Taxonomy" id="575"/>
    <lineage>
        <taxon>Bacteria</taxon>
        <taxon>Pseudomonadati</taxon>
        <taxon>Pseudomonadota</taxon>
        <taxon>Gammaproteobacteria</taxon>
        <taxon>Enterobacterales</taxon>
        <taxon>Enterobacteriaceae</taxon>
        <taxon>Klebsiella/Raoultella group</taxon>
        <taxon>Raoultella</taxon>
    </lineage>
</organism>
<dbReference type="AlphaFoldDB" id="A0A443VHB8"/>
<evidence type="ECO:0000313" key="2">
    <source>
        <dbReference type="Proteomes" id="UP000288843"/>
    </source>
</evidence>
<protein>
    <submittedName>
        <fullName evidence="1">Uncharacterized protein</fullName>
    </submittedName>
</protein>
<dbReference type="RefSeq" id="WP_032736852.1">
    <property type="nucleotide sequence ID" value="NZ_CABDVS010000001.1"/>
</dbReference>